<keyword evidence="6 12" id="KW-0028">Amino-acid biosynthesis</keyword>
<evidence type="ECO:0000256" key="4">
    <source>
        <dbReference type="ARBA" id="ARBA00013213"/>
    </source>
</evidence>
<dbReference type="EMBL" id="CP048104">
    <property type="protein sequence ID" value="QKG85311.1"/>
    <property type="molecule type" value="Genomic_DNA"/>
</dbReference>
<evidence type="ECO:0000256" key="7">
    <source>
        <dbReference type="ARBA" id="ARBA00022697"/>
    </source>
</evidence>
<dbReference type="Gene3D" id="3.30.360.10">
    <property type="entry name" value="Dihydrodipicolinate Reductase, domain 2"/>
    <property type="match status" value="1"/>
</dbReference>
<dbReference type="InterPro" id="IPR019811">
    <property type="entry name" value="HDH_CS"/>
</dbReference>
<dbReference type="PANTHER" id="PTHR43331">
    <property type="entry name" value="HOMOSERINE DEHYDROGENASE"/>
    <property type="match status" value="1"/>
</dbReference>
<dbReference type="GO" id="GO:0009088">
    <property type="term" value="P:threonine biosynthetic process"/>
    <property type="evidence" value="ECO:0007669"/>
    <property type="project" value="UniProtKB-UniPathway"/>
</dbReference>
<sequence length="435" mass="47292">MKRIGVGLLGLGTVGTGVFKALKNNQDVILKRTELLFEIKGILVRNPSKKRNLEGVQSYITTDYQDVLESDVQVMIEVIGGLEPARTYIEQAFEAGCHVVTANKELIAKHGLELAKKAQKNGVQLLYEASVGGGIPILGTMQHFLKGSRLHRITGILNGTTNYILTRMTEEKASFGEVLADAQHQGYAEADPTSDVEGLDAAYKLSILSRLAFETHVPVDQISRTGIQDITPDELAICHQLGYAVKLLAKGEQFGEKGPVSLQVGPALLPLSHPLAKVNGVYNAIHLEGDLVQDVTLMGQGAGEQPTASAVIEDLCNVFRLPYLKNTCSDSTSGLSVTDEGGSRFVYVKTKKPVSRNLKEIQQSLSRNGYTVERLSTDPETGRNLGLIVRHWDSAYECSLPEDLDGDMVVNRPVSGGQFADDMDVHEPQVILETL</sequence>
<keyword evidence="7 12" id="KW-0791">Threonine biosynthesis</keyword>
<dbReference type="NCBIfam" id="NF004976">
    <property type="entry name" value="PRK06349.1"/>
    <property type="match status" value="1"/>
</dbReference>
<evidence type="ECO:0000256" key="1">
    <source>
        <dbReference type="ARBA" id="ARBA00005056"/>
    </source>
</evidence>
<dbReference type="EC" id="1.1.1.3" evidence="4 12"/>
<evidence type="ECO:0000256" key="2">
    <source>
        <dbReference type="ARBA" id="ARBA00005062"/>
    </source>
</evidence>
<dbReference type="PROSITE" id="PS01042">
    <property type="entry name" value="HOMOSER_DHGENASE"/>
    <property type="match status" value="1"/>
</dbReference>
<evidence type="ECO:0000256" key="9">
    <source>
        <dbReference type="ARBA" id="ARBA00023053"/>
    </source>
</evidence>
<evidence type="ECO:0000256" key="3">
    <source>
        <dbReference type="ARBA" id="ARBA00006753"/>
    </source>
</evidence>
<dbReference type="InterPro" id="IPR036291">
    <property type="entry name" value="NAD(P)-bd_dom_sf"/>
</dbReference>
<dbReference type="SUPFAM" id="SSF55347">
    <property type="entry name" value="Glyceraldehyde-3-phosphate dehydrogenase-like, C-terminal domain"/>
    <property type="match status" value="1"/>
</dbReference>
<keyword evidence="12" id="KW-0521">NADP</keyword>
<dbReference type="Pfam" id="PF03447">
    <property type="entry name" value="NAD_binding_3"/>
    <property type="match status" value="1"/>
</dbReference>
<evidence type="ECO:0000259" key="14">
    <source>
        <dbReference type="Pfam" id="PF00742"/>
    </source>
</evidence>
<keyword evidence="8 12" id="KW-0560">Oxidoreductase</keyword>
<dbReference type="Proteomes" id="UP000503088">
    <property type="component" value="Chromosome"/>
</dbReference>
<evidence type="ECO:0000259" key="15">
    <source>
        <dbReference type="Pfam" id="PF03447"/>
    </source>
</evidence>
<dbReference type="RefSeq" id="WP_173223849.1">
    <property type="nucleotide sequence ID" value="NZ_CP048104.1"/>
</dbReference>
<keyword evidence="17" id="KW-1185">Reference proteome</keyword>
<comment type="catalytic activity">
    <reaction evidence="11">
        <text>L-homoserine + NADP(+) = L-aspartate 4-semialdehyde + NADPH + H(+)</text>
        <dbReference type="Rhea" id="RHEA:15761"/>
        <dbReference type="ChEBI" id="CHEBI:15378"/>
        <dbReference type="ChEBI" id="CHEBI:57476"/>
        <dbReference type="ChEBI" id="CHEBI:57783"/>
        <dbReference type="ChEBI" id="CHEBI:58349"/>
        <dbReference type="ChEBI" id="CHEBI:537519"/>
        <dbReference type="EC" id="1.1.1.3"/>
    </reaction>
    <physiologicalReaction direction="right-to-left" evidence="11">
        <dbReference type="Rhea" id="RHEA:15763"/>
    </physiologicalReaction>
</comment>
<evidence type="ECO:0000256" key="12">
    <source>
        <dbReference type="RuleBase" id="RU000579"/>
    </source>
</evidence>
<evidence type="ECO:0000256" key="6">
    <source>
        <dbReference type="ARBA" id="ARBA00022605"/>
    </source>
</evidence>
<reference evidence="16 17" key="1">
    <citation type="submission" date="2020-01" db="EMBL/GenBank/DDBJ databases">
        <authorList>
            <person name="Gulvik C.A."/>
            <person name="Batra D.G."/>
        </authorList>
    </citation>
    <scope>NUCLEOTIDE SEQUENCE [LARGE SCALE GENOMIC DNA]</scope>
    <source>
        <strain evidence="16 17">W9323</strain>
    </source>
</reference>
<accession>A0A7D4BR62</accession>
<feature type="domain" description="Homoserine dehydrogenase catalytic" evidence="14">
    <location>
        <begin position="136"/>
        <end position="315"/>
    </location>
</feature>
<dbReference type="FunFam" id="3.30.360.10:FF:000005">
    <property type="entry name" value="Homoserine dehydrogenase"/>
    <property type="match status" value="1"/>
</dbReference>
<gene>
    <name evidence="16" type="ORF">GXN76_13065</name>
</gene>
<name>A0A7D4BR62_9BACL</name>
<evidence type="ECO:0000256" key="13">
    <source>
        <dbReference type="RuleBase" id="RU004171"/>
    </source>
</evidence>
<dbReference type="UniPathway" id="UPA00051">
    <property type="reaction ID" value="UER00465"/>
</dbReference>
<dbReference type="GO" id="GO:0009086">
    <property type="term" value="P:methionine biosynthetic process"/>
    <property type="evidence" value="ECO:0007669"/>
    <property type="project" value="UniProtKB-KW"/>
</dbReference>
<comment type="similarity">
    <text evidence="3 13">Belongs to the homoserine dehydrogenase family.</text>
</comment>
<dbReference type="UniPathway" id="UPA00050">
    <property type="reaction ID" value="UER00063"/>
</dbReference>
<keyword evidence="9" id="KW-0915">Sodium</keyword>
<dbReference type="KEGG" id="kpul:GXN76_13065"/>
<evidence type="ECO:0000313" key="17">
    <source>
        <dbReference type="Proteomes" id="UP000503088"/>
    </source>
</evidence>
<evidence type="ECO:0000256" key="5">
    <source>
        <dbReference type="ARBA" id="ARBA00013376"/>
    </source>
</evidence>
<dbReference type="PANTHER" id="PTHR43331:SF1">
    <property type="entry name" value="HOMOSERINE DEHYDROGENASE"/>
    <property type="match status" value="1"/>
</dbReference>
<dbReference type="AlphaFoldDB" id="A0A7D4BR62"/>
<dbReference type="SUPFAM" id="SSF51735">
    <property type="entry name" value="NAD(P)-binding Rossmann-fold domains"/>
    <property type="match status" value="1"/>
</dbReference>
<evidence type="ECO:0000256" key="10">
    <source>
        <dbReference type="ARBA" id="ARBA00023167"/>
    </source>
</evidence>
<comment type="pathway">
    <text evidence="1 12">Amino-acid biosynthesis; L-threonine biosynthesis; L-threonine from L-aspartate: step 3/5.</text>
</comment>
<organism evidence="16 17">
    <name type="scientific">Kroppenstedtia pulmonis</name>
    <dbReference type="NCBI Taxonomy" id="1380685"/>
    <lineage>
        <taxon>Bacteria</taxon>
        <taxon>Bacillati</taxon>
        <taxon>Bacillota</taxon>
        <taxon>Bacilli</taxon>
        <taxon>Bacillales</taxon>
        <taxon>Thermoactinomycetaceae</taxon>
        <taxon>Kroppenstedtia</taxon>
    </lineage>
</organism>
<comment type="pathway">
    <text evidence="2 12">Amino-acid biosynthesis; L-methionine biosynthesis via de novo pathway; L-homoserine from L-aspartate: step 3/3.</text>
</comment>
<dbReference type="InterPro" id="IPR005106">
    <property type="entry name" value="Asp/hSer_DH_NAD-bd"/>
</dbReference>
<dbReference type="Gene3D" id="3.40.50.720">
    <property type="entry name" value="NAD(P)-binding Rossmann-like Domain"/>
    <property type="match status" value="1"/>
</dbReference>
<dbReference type="Gene3D" id="3.30.70.260">
    <property type="match status" value="1"/>
</dbReference>
<dbReference type="Pfam" id="PF00742">
    <property type="entry name" value="Homoserine_dh"/>
    <property type="match status" value="1"/>
</dbReference>
<dbReference type="GO" id="GO:0004412">
    <property type="term" value="F:homoserine dehydrogenase activity"/>
    <property type="evidence" value="ECO:0007669"/>
    <property type="project" value="UniProtKB-EC"/>
</dbReference>
<proteinExistence type="inferred from homology"/>
<keyword evidence="10 12" id="KW-0486">Methionine biosynthesis</keyword>
<evidence type="ECO:0000256" key="8">
    <source>
        <dbReference type="ARBA" id="ARBA00023002"/>
    </source>
</evidence>
<dbReference type="GO" id="GO:0050661">
    <property type="term" value="F:NADP binding"/>
    <property type="evidence" value="ECO:0007669"/>
    <property type="project" value="InterPro"/>
</dbReference>
<evidence type="ECO:0000256" key="11">
    <source>
        <dbReference type="ARBA" id="ARBA00048841"/>
    </source>
</evidence>
<protein>
    <recommendedName>
        <fullName evidence="5 12">Homoserine dehydrogenase</fullName>
        <ecNumber evidence="4 12">1.1.1.3</ecNumber>
    </recommendedName>
</protein>
<evidence type="ECO:0000313" key="16">
    <source>
        <dbReference type="EMBL" id="QKG85311.1"/>
    </source>
</evidence>
<dbReference type="InterPro" id="IPR001342">
    <property type="entry name" value="HDH_cat"/>
</dbReference>
<feature type="domain" description="Aspartate/homoserine dehydrogenase NAD-binding" evidence="15">
    <location>
        <begin position="10"/>
        <end position="128"/>
    </location>
</feature>